<keyword evidence="7" id="KW-1185">Reference proteome</keyword>
<proteinExistence type="inferred from homology"/>
<evidence type="ECO:0000256" key="1">
    <source>
        <dbReference type="ARBA" id="ARBA00006154"/>
    </source>
</evidence>
<dbReference type="PROSITE" id="PS00815">
    <property type="entry name" value="AIPM_HOMOCIT_SYNTH_1"/>
    <property type="match status" value="1"/>
</dbReference>
<dbReference type="InterPro" id="IPR002034">
    <property type="entry name" value="AIPM/Hcit_synth_CS"/>
</dbReference>
<dbReference type="GO" id="GO:0043436">
    <property type="term" value="P:oxoacid metabolic process"/>
    <property type="evidence" value="ECO:0007669"/>
    <property type="project" value="UniProtKB-ARBA"/>
</dbReference>
<gene>
    <name evidence="6" type="ORF">ACFPYI_01010</name>
</gene>
<organism evidence="6 7">
    <name type="scientific">Halomarina salina</name>
    <dbReference type="NCBI Taxonomy" id="1872699"/>
    <lineage>
        <taxon>Archaea</taxon>
        <taxon>Methanobacteriati</taxon>
        <taxon>Methanobacteriota</taxon>
        <taxon>Stenosarchaea group</taxon>
        <taxon>Halobacteria</taxon>
        <taxon>Halobacteriales</taxon>
        <taxon>Natronomonadaceae</taxon>
        <taxon>Halomarina</taxon>
    </lineage>
</organism>
<dbReference type="InterPro" id="IPR013785">
    <property type="entry name" value="Aldolase_TIM"/>
</dbReference>
<dbReference type="Gene3D" id="1.10.238.260">
    <property type="match status" value="1"/>
</dbReference>
<keyword evidence="2 4" id="KW-0808">Transferase</keyword>
<dbReference type="Pfam" id="PF22617">
    <property type="entry name" value="HCS_D2"/>
    <property type="match status" value="1"/>
</dbReference>
<dbReference type="Proteomes" id="UP001596099">
    <property type="component" value="Unassembled WGS sequence"/>
</dbReference>
<dbReference type="RefSeq" id="WP_247418285.1">
    <property type="nucleotide sequence ID" value="NZ_JALLGW010000001.1"/>
</dbReference>
<dbReference type="PANTHER" id="PTHR42880:SF1">
    <property type="entry name" value="ISOPROPYLMALATE_HOMOCITRATE_CITRAMALATE SYNTHASE FAMILY PROTEIN"/>
    <property type="match status" value="1"/>
</dbReference>
<name>A0ABD5RHV1_9EURY</name>
<protein>
    <submittedName>
        <fullName evidence="6">LeuA family protein</fullName>
    </submittedName>
</protein>
<sequence length="357" mass="37770">MEILDLTLREGEQRPGRDYSVDQKVAVARDLDDLGVPLVQLGFPVGDLDVKAVTERLALDARTVGIARAIPGDVEAAVEAGVDVVDVFAPTSDRQRERLLGATPEEARESIEEACDVARDAGVAVHFSAMDGFRTDPETLNRITADLDAEYVTLADTVGARTPSGVVSTLDELDRDPADLGVHFHDDLGVATANALAAVEWGVEKVDASVGGVGERAGNTSLEQFVAAAVAEPGTPDPGVDLDRLIPTCERVLDRLDESVPESRPLLGSEVFSHESGLHTAAMLDDPATFEPFDPARFGGERHLVFGAASGRGAARGLLARADREVTDERVAALLDVLETEGPMGYEAAVDAARSVE</sequence>
<dbReference type="PROSITE" id="PS00816">
    <property type="entry name" value="AIPM_HOMOCIT_SYNTH_2"/>
    <property type="match status" value="1"/>
</dbReference>
<dbReference type="SUPFAM" id="SSF51569">
    <property type="entry name" value="Aldolase"/>
    <property type="match status" value="1"/>
</dbReference>
<dbReference type="InterPro" id="IPR000891">
    <property type="entry name" value="PYR_CT"/>
</dbReference>
<evidence type="ECO:0000256" key="2">
    <source>
        <dbReference type="ARBA" id="ARBA00022679"/>
    </source>
</evidence>
<evidence type="ECO:0000256" key="3">
    <source>
        <dbReference type="ARBA" id="ARBA00048363"/>
    </source>
</evidence>
<accession>A0ABD5RHV1</accession>
<evidence type="ECO:0000313" key="7">
    <source>
        <dbReference type="Proteomes" id="UP001596099"/>
    </source>
</evidence>
<evidence type="ECO:0000256" key="4">
    <source>
        <dbReference type="RuleBase" id="RU003523"/>
    </source>
</evidence>
<dbReference type="AlphaFoldDB" id="A0ABD5RHV1"/>
<dbReference type="Pfam" id="PF00682">
    <property type="entry name" value="HMGL-like"/>
    <property type="match status" value="1"/>
</dbReference>
<feature type="domain" description="Pyruvate carboxyltransferase" evidence="5">
    <location>
        <begin position="1"/>
        <end position="246"/>
    </location>
</feature>
<comment type="similarity">
    <text evidence="1 4">Belongs to the alpha-IPM synthase/homocitrate synthase family.</text>
</comment>
<evidence type="ECO:0000259" key="5">
    <source>
        <dbReference type="PROSITE" id="PS50991"/>
    </source>
</evidence>
<reference evidence="6 7" key="1">
    <citation type="journal article" date="2019" name="Int. J. Syst. Evol. Microbiol.">
        <title>The Global Catalogue of Microorganisms (GCM) 10K type strain sequencing project: providing services to taxonomists for standard genome sequencing and annotation.</title>
        <authorList>
            <consortium name="The Broad Institute Genomics Platform"/>
            <consortium name="The Broad Institute Genome Sequencing Center for Infectious Disease"/>
            <person name="Wu L."/>
            <person name="Ma J."/>
        </authorList>
    </citation>
    <scope>NUCLEOTIDE SEQUENCE [LARGE SCALE GENOMIC DNA]</scope>
    <source>
        <strain evidence="6 7">CGMCC 1.12543</strain>
    </source>
</reference>
<dbReference type="EMBL" id="JBHSQH010000001">
    <property type="protein sequence ID" value="MFC5969899.1"/>
    <property type="molecule type" value="Genomic_DNA"/>
</dbReference>
<comment type="caution">
    <text evidence="6">The sequence shown here is derived from an EMBL/GenBank/DDBJ whole genome shotgun (WGS) entry which is preliminary data.</text>
</comment>
<evidence type="ECO:0000313" key="6">
    <source>
        <dbReference type="EMBL" id="MFC5969899.1"/>
    </source>
</evidence>
<dbReference type="GO" id="GO:0004410">
    <property type="term" value="F:homocitrate synthase activity"/>
    <property type="evidence" value="ECO:0007669"/>
    <property type="project" value="UniProtKB-EC"/>
</dbReference>
<dbReference type="PROSITE" id="PS50991">
    <property type="entry name" value="PYR_CT"/>
    <property type="match status" value="1"/>
</dbReference>
<comment type="catalytic activity">
    <reaction evidence="3">
        <text>acetyl-CoA + 2-oxoglutarate + H2O = (2R)-homocitrate + CoA + H(+)</text>
        <dbReference type="Rhea" id="RHEA:12929"/>
        <dbReference type="ChEBI" id="CHEBI:15377"/>
        <dbReference type="ChEBI" id="CHEBI:15378"/>
        <dbReference type="ChEBI" id="CHEBI:16810"/>
        <dbReference type="ChEBI" id="CHEBI:57287"/>
        <dbReference type="ChEBI" id="CHEBI:57288"/>
        <dbReference type="ChEBI" id="CHEBI:58884"/>
        <dbReference type="EC" id="2.3.3.14"/>
    </reaction>
    <physiologicalReaction direction="left-to-right" evidence="3">
        <dbReference type="Rhea" id="RHEA:12930"/>
    </physiologicalReaction>
</comment>
<dbReference type="PANTHER" id="PTHR42880">
    <property type="entry name" value="HOMOCITRATE SYNTHASE"/>
    <property type="match status" value="1"/>
</dbReference>
<dbReference type="Gene3D" id="3.20.20.70">
    <property type="entry name" value="Aldolase class I"/>
    <property type="match status" value="1"/>
</dbReference>
<dbReference type="InterPro" id="IPR054691">
    <property type="entry name" value="LeuA/HCS_post-cat"/>
</dbReference>